<reference evidence="1 2" key="1">
    <citation type="submission" date="2013-12" db="EMBL/GenBank/DDBJ databases">
        <authorList>
            <person name="Zelazny A."/>
            <person name="Olivier K."/>
            <person name="Holland S."/>
            <person name="Lenaerts A."/>
            <person name="Ordway D."/>
            <person name="DeGroote M.A."/>
            <person name="Parker T."/>
            <person name="Sizemore C."/>
            <person name="Tallon L.J."/>
            <person name="Sadzewicz L.K."/>
            <person name="Sengamalay N."/>
            <person name="Fraser C.M."/>
            <person name="Hine E."/>
            <person name="Shefchek K.A."/>
            <person name="Das S.P."/>
            <person name="Tettelin H."/>
        </authorList>
    </citation>
    <scope>NUCLEOTIDE SEQUENCE [LARGE SCALE GENOMIC DNA]</scope>
    <source>
        <strain evidence="1 2">1948</strain>
    </source>
</reference>
<dbReference type="EMBL" id="JAOH01000002">
    <property type="protein sequence ID" value="EUA64991.1"/>
    <property type="molecule type" value="Genomic_DNA"/>
</dbReference>
<sequence length="123" mass="13773">MATGRKTTTAKGLGWTHQQAADELRRNHHDGSPCNWCGRPMYLDRTLNWDYNPQATNPTSGSLHADHSEMSRAEAIKLGLPIPRPNRLLHGVCNIQRGEGGNDHLAANNRTDTNQQLLIAWPW</sequence>
<comment type="caution">
    <text evidence="1">The sequence shown here is derived from an EMBL/GenBank/DDBJ whole genome shotgun (WGS) entry which is preliminary data.</text>
</comment>
<protein>
    <recommendedName>
        <fullName evidence="3">HNH endonuclease</fullName>
    </recommendedName>
</protein>
<proteinExistence type="predicted"/>
<dbReference type="AlphaFoldDB" id="A0A829QR68"/>
<dbReference type="Proteomes" id="UP000021210">
    <property type="component" value="Unassembled WGS sequence"/>
</dbReference>
<evidence type="ECO:0000313" key="1">
    <source>
        <dbReference type="EMBL" id="EUA64991.1"/>
    </source>
</evidence>
<name>A0A829QR68_9MYCO</name>
<organism evidence="1 2">
    <name type="scientific">Mycobacteroides abscessus 1948</name>
    <dbReference type="NCBI Taxonomy" id="1299323"/>
    <lineage>
        <taxon>Bacteria</taxon>
        <taxon>Bacillati</taxon>
        <taxon>Actinomycetota</taxon>
        <taxon>Actinomycetes</taxon>
        <taxon>Mycobacteriales</taxon>
        <taxon>Mycobacteriaceae</taxon>
        <taxon>Mycobacteroides</taxon>
        <taxon>Mycobacteroides abscessus</taxon>
    </lineage>
</organism>
<evidence type="ECO:0000313" key="2">
    <source>
        <dbReference type="Proteomes" id="UP000021210"/>
    </source>
</evidence>
<accession>A0A829QR68</accession>
<gene>
    <name evidence="1" type="ORF">I542_5169</name>
</gene>
<evidence type="ECO:0008006" key="3">
    <source>
        <dbReference type="Google" id="ProtNLM"/>
    </source>
</evidence>